<dbReference type="GO" id="GO:0046872">
    <property type="term" value="F:metal ion binding"/>
    <property type="evidence" value="ECO:0007669"/>
    <property type="project" value="UniProtKB-KW"/>
</dbReference>
<dbReference type="CDD" id="cd08168">
    <property type="entry name" value="Cytochrom_C3"/>
    <property type="match status" value="2"/>
</dbReference>
<feature type="domain" description="Cytochrome c" evidence="7">
    <location>
        <begin position="25"/>
        <end position="119"/>
    </location>
</feature>
<proteinExistence type="predicted"/>
<evidence type="ECO:0000256" key="2">
    <source>
        <dbReference type="ARBA" id="ARBA00022723"/>
    </source>
</evidence>
<dbReference type="Pfam" id="PF00034">
    <property type="entry name" value="Cytochrom_C"/>
    <property type="match status" value="1"/>
</dbReference>
<evidence type="ECO:0000259" key="7">
    <source>
        <dbReference type="PROSITE" id="PS51007"/>
    </source>
</evidence>
<evidence type="ECO:0000313" key="9">
    <source>
        <dbReference type="Proteomes" id="UP000184368"/>
    </source>
</evidence>
<dbReference type="GO" id="GO:0009055">
    <property type="term" value="F:electron transfer activity"/>
    <property type="evidence" value="ECO:0007669"/>
    <property type="project" value="InterPro"/>
</dbReference>
<dbReference type="GO" id="GO:0020037">
    <property type="term" value="F:heme binding"/>
    <property type="evidence" value="ECO:0007669"/>
    <property type="project" value="InterPro"/>
</dbReference>
<keyword evidence="5" id="KW-0812">Transmembrane</keyword>
<evidence type="ECO:0000313" key="8">
    <source>
        <dbReference type="EMBL" id="SHF88749.1"/>
    </source>
</evidence>
<dbReference type="Gene3D" id="1.10.760.10">
    <property type="entry name" value="Cytochrome c-like domain"/>
    <property type="match status" value="1"/>
</dbReference>
<dbReference type="InterPro" id="IPR009056">
    <property type="entry name" value="Cyt_c-like_dom"/>
</dbReference>
<feature type="transmembrane region" description="Helical" evidence="5">
    <location>
        <begin position="145"/>
        <end position="163"/>
    </location>
</feature>
<keyword evidence="5" id="KW-0472">Membrane</keyword>
<evidence type="ECO:0000256" key="5">
    <source>
        <dbReference type="SAM" id="Phobius"/>
    </source>
</evidence>
<dbReference type="InterPro" id="IPR036280">
    <property type="entry name" value="Multihaem_cyt_sf"/>
</dbReference>
<gene>
    <name evidence="8" type="ORF">SAMN05444008_113122</name>
</gene>
<protein>
    <submittedName>
        <fullName evidence="8">Quinol:cytochrome c oxidoreductase pentaheme cytochrome subunit</fullName>
    </submittedName>
</protein>
<evidence type="ECO:0000256" key="1">
    <source>
        <dbReference type="ARBA" id="ARBA00022617"/>
    </source>
</evidence>
<keyword evidence="5" id="KW-1133">Transmembrane helix</keyword>
<feature type="transmembrane region" description="Helical" evidence="5">
    <location>
        <begin position="192"/>
        <end position="210"/>
    </location>
</feature>
<name>A0A1M5FBC8_9BACT</name>
<feature type="signal peptide" evidence="6">
    <location>
        <begin position="1"/>
        <end position="27"/>
    </location>
</feature>
<keyword evidence="3 4" id="KW-0408">Iron</keyword>
<evidence type="ECO:0000256" key="3">
    <source>
        <dbReference type="ARBA" id="ARBA00023004"/>
    </source>
</evidence>
<keyword evidence="6" id="KW-0732">Signal</keyword>
<dbReference type="EMBL" id="FQUO01000013">
    <property type="protein sequence ID" value="SHF88749.1"/>
    <property type="molecule type" value="Genomic_DNA"/>
</dbReference>
<dbReference type="RefSeq" id="WP_073045408.1">
    <property type="nucleotide sequence ID" value="NZ_FQUO01000013.1"/>
</dbReference>
<dbReference type="PANTHER" id="PTHR39425:SF1">
    <property type="entry name" value="CYTOCHROME C7-LIKE DOMAIN-CONTAINING PROTEIN"/>
    <property type="match status" value="1"/>
</dbReference>
<evidence type="ECO:0000256" key="6">
    <source>
        <dbReference type="SAM" id="SignalP"/>
    </source>
</evidence>
<accession>A0A1M5FBC8</accession>
<dbReference type="SUPFAM" id="SSF48695">
    <property type="entry name" value="Multiheme cytochromes"/>
    <property type="match status" value="1"/>
</dbReference>
<keyword evidence="9" id="KW-1185">Reference proteome</keyword>
<dbReference type="STRING" id="1302690.BUE76_03365"/>
<reference evidence="8 9" key="1">
    <citation type="submission" date="2016-11" db="EMBL/GenBank/DDBJ databases">
        <authorList>
            <person name="Jaros S."/>
            <person name="Januszkiewicz K."/>
            <person name="Wedrychowicz H."/>
        </authorList>
    </citation>
    <scope>NUCLEOTIDE SEQUENCE [LARGE SCALE GENOMIC DNA]</scope>
    <source>
        <strain evidence="8 9">DSM 26897</strain>
    </source>
</reference>
<dbReference type="Proteomes" id="UP000184368">
    <property type="component" value="Unassembled WGS sequence"/>
</dbReference>
<dbReference type="OrthoDB" id="9782196at2"/>
<evidence type="ECO:0000256" key="4">
    <source>
        <dbReference type="PROSITE-ProRule" id="PRU00433"/>
    </source>
</evidence>
<dbReference type="SUPFAM" id="SSF46626">
    <property type="entry name" value="Cytochrome c"/>
    <property type="match status" value="1"/>
</dbReference>
<keyword evidence="2 4" id="KW-0479">Metal-binding</keyword>
<dbReference type="PANTHER" id="PTHR39425">
    <property type="entry name" value="LIPOPROTEIN CYTOCHROME C"/>
    <property type="match status" value="1"/>
</dbReference>
<dbReference type="PROSITE" id="PS51007">
    <property type="entry name" value="CYTC"/>
    <property type="match status" value="1"/>
</dbReference>
<feature type="chain" id="PRO_5012070190" evidence="6">
    <location>
        <begin position="28"/>
        <end position="424"/>
    </location>
</feature>
<dbReference type="Gene3D" id="3.90.10.10">
    <property type="entry name" value="Cytochrome C3"/>
    <property type="match status" value="2"/>
</dbReference>
<keyword evidence="1 4" id="KW-0349">Heme</keyword>
<dbReference type="AlphaFoldDB" id="A0A1M5FBC8"/>
<organism evidence="8 9">
    <name type="scientific">Cnuella takakiae</name>
    <dbReference type="NCBI Taxonomy" id="1302690"/>
    <lineage>
        <taxon>Bacteria</taxon>
        <taxon>Pseudomonadati</taxon>
        <taxon>Bacteroidota</taxon>
        <taxon>Chitinophagia</taxon>
        <taxon>Chitinophagales</taxon>
        <taxon>Chitinophagaceae</taxon>
        <taxon>Cnuella</taxon>
    </lineage>
</organism>
<dbReference type="InterPro" id="IPR036909">
    <property type="entry name" value="Cyt_c-like_dom_sf"/>
</dbReference>
<sequence length="424" mass="46486">MIFIKQKVKKALLAGIVTLLSFTSIKAQDGKQLFQGNCQSCHAINKQLTGPALAGLETRGPWTDRKNLYKWIHNPAAFIPTTPYTKELQAQFGGQIMPAFPQLAEGDIDAIVDYINKTAAADAAPKTDTTGAGGAAAADSGGQSAVVFGIISLVLALVALILLQVNSNLKKLSDDKEGILRPDPVPFYRNKIYISLLALVLFVVGGYFVSKGAINMGRQKGYAPDQPIFYSHKVHAGVNQINCLYCHGSAWESKHAAIPSVNICMNCHKAINTYEKGPKLYDQAGNEINGTQEIQKLYKYAGFTAGQAWDPAKATPIEWVKIHNLPDHVYFNHAQHVNAGKVACQTCHGNIQEMDVVEQKADLSMGWCINCHRESKVNFNNRSDSTGNKFYSIYEKFHNDLKSGKMDSVTVKDIGGTQCMKCHY</sequence>